<keyword evidence="5" id="KW-1185">Reference proteome</keyword>
<dbReference type="EMBL" id="QVLX01000012">
    <property type="protein sequence ID" value="RGE84756.1"/>
    <property type="molecule type" value="Genomic_DNA"/>
</dbReference>
<keyword evidence="2" id="KW-0812">Transmembrane</keyword>
<evidence type="ECO:0000313" key="5">
    <source>
        <dbReference type="Proteomes" id="UP000261080"/>
    </source>
</evidence>
<dbReference type="SUPFAM" id="SSF54106">
    <property type="entry name" value="LysM domain"/>
    <property type="match status" value="1"/>
</dbReference>
<feature type="domain" description="LysM" evidence="3">
    <location>
        <begin position="303"/>
        <end position="350"/>
    </location>
</feature>
<dbReference type="RefSeq" id="WP_117493848.1">
    <property type="nucleotide sequence ID" value="NZ_QVLX01000012.1"/>
</dbReference>
<dbReference type="InterPro" id="IPR036779">
    <property type="entry name" value="LysM_dom_sf"/>
</dbReference>
<evidence type="ECO:0000313" key="4">
    <source>
        <dbReference type="EMBL" id="RGE84756.1"/>
    </source>
</evidence>
<feature type="transmembrane region" description="Helical" evidence="2">
    <location>
        <begin position="216"/>
        <end position="236"/>
    </location>
</feature>
<comment type="caution">
    <text evidence="4">The sequence shown here is derived from an EMBL/GenBank/DDBJ whole genome shotgun (WGS) entry which is preliminary data.</text>
</comment>
<dbReference type="PROSITE" id="PS51782">
    <property type="entry name" value="LYSM"/>
    <property type="match status" value="1"/>
</dbReference>
<dbReference type="Pfam" id="PF01476">
    <property type="entry name" value="LysM"/>
    <property type="match status" value="1"/>
</dbReference>
<accession>A0A3E3JZ22</accession>
<dbReference type="AlphaFoldDB" id="A0A3E3JZ22"/>
<evidence type="ECO:0000259" key="3">
    <source>
        <dbReference type="PROSITE" id="PS51782"/>
    </source>
</evidence>
<dbReference type="InterPro" id="IPR018392">
    <property type="entry name" value="LysM"/>
</dbReference>
<protein>
    <submittedName>
        <fullName evidence="4">LysM peptidoglycan-binding domain-containing protein</fullName>
    </submittedName>
</protein>
<keyword evidence="2" id="KW-0472">Membrane</keyword>
<dbReference type="Gene3D" id="3.10.350.10">
    <property type="entry name" value="LysM domain"/>
    <property type="match status" value="1"/>
</dbReference>
<evidence type="ECO:0000256" key="1">
    <source>
        <dbReference type="SAM" id="MobiDB-lite"/>
    </source>
</evidence>
<feature type="region of interest" description="Disordered" evidence="1">
    <location>
        <begin position="260"/>
        <end position="303"/>
    </location>
</feature>
<feature type="compositionally biased region" description="Low complexity" evidence="1">
    <location>
        <begin position="287"/>
        <end position="298"/>
    </location>
</feature>
<name>A0A3E3JZ22_9FIRM</name>
<gene>
    <name evidence="4" type="ORF">DW016_14805</name>
</gene>
<dbReference type="OrthoDB" id="3292458at2"/>
<organism evidence="4 5">
    <name type="scientific">Sellimonas intestinalis</name>
    <dbReference type="NCBI Taxonomy" id="1653434"/>
    <lineage>
        <taxon>Bacteria</taxon>
        <taxon>Bacillati</taxon>
        <taxon>Bacillota</taxon>
        <taxon>Clostridia</taxon>
        <taxon>Lachnospirales</taxon>
        <taxon>Lachnospiraceae</taxon>
        <taxon>Sellimonas</taxon>
    </lineage>
</organism>
<dbReference type="CDD" id="cd00118">
    <property type="entry name" value="LysM"/>
    <property type="match status" value="1"/>
</dbReference>
<feature type="compositionally biased region" description="Low complexity" evidence="1">
    <location>
        <begin position="267"/>
        <end position="277"/>
    </location>
</feature>
<evidence type="ECO:0000256" key="2">
    <source>
        <dbReference type="SAM" id="Phobius"/>
    </source>
</evidence>
<dbReference type="Proteomes" id="UP000261080">
    <property type="component" value="Unassembled WGS sequence"/>
</dbReference>
<proteinExistence type="predicted"/>
<reference evidence="4 5" key="1">
    <citation type="submission" date="2018-08" db="EMBL/GenBank/DDBJ databases">
        <title>A genome reference for cultivated species of the human gut microbiota.</title>
        <authorList>
            <person name="Zou Y."/>
            <person name="Xue W."/>
            <person name="Luo G."/>
        </authorList>
    </citation>
    <scope>NUCLEOTIDE SEQUENCE [LARGE SCALE GENOMIC DNA]</scope>
    <source>
        <strain evidence="4 5">AF37-2AT</strain>
    </source>
</reference>
<dbReference type="SMART" id="SM00257">
    <property type="entry name" value="LysM"/>
    <property type="match status" value="1"/>
</dbReference>
<sequence>MEKQFPKNVRQIGNVCDSPKIYVEDYVDTFLNQLCDKMEEEPQGAFLIGEKGQVEDQDCVYISGAVRISEIVKNESKLNIPEAAVEAGMKDCKEYFGNQSLIGWFLIDPSRIPGTDENLEAIHKKYFAEENTIFIMKDPKDRDEKFYAYKYEELMEINGHYIYYEKNPEMQNYMISSRKENKITPSESITDRAAKDFRSIVKAKLEKADQKQNNRFLYAASTFLLIVILIIGVTMVNNYDKIKAVQTSIDQITKTVEKAENEKEAQAAEGKVTTQVEETTEEETGKTDTAGTTQTPDTDSNGEYYVVQRGDTLATISQKLYGDTSHIDAIARMNGLTNGDFIYIGQKLLLP</sequence>
<keyword evidence="2" id="KW-1133">Transmembrane helix</keyword>